<comment type="caution">
    <text evidence="1">The sequence shown here is derived from an EMBL/GenBank/DDBJ whole genome shotgun (WGS) entry which is preliminary data.</text>
</comment>
<protein>
    <recommendedName>
        <fullName evidence="3">Primase C-terminal 2 domain-containing protein</fullName>
    </recommendedName>
</protein>
<keyword evidence="2" id="KW-1185">Reference proteome</keyword>
<gene>
    <name evidence="1" type="ORF">KIF53_09500</name>
</gene>
<dbReference type="EMBL" id="JAHDTB010000006">
    <property type="protein sequence ID" value="MBW8287858.1"/>
    <property type="molecule type" value="Genomic_DNA"/>
</dbReference>
<reference evidence="1 2" key="1">
    <citation type="submission" date="2021-05" db="EMBL/GenBank/DDBJ databases">
        <title>Draft Whole Genome Sequencing Of Biosensor Chromobacterium violaceum Strain CV026 Reveals A Regulatory RNA In Chromobacterium violaceum Phenotype Regulatory Network.</title>
        <authorList>
            <person name="Hong K.W."/>
            <person name="Chan K.G."/>
            <person name="Chang C.-Y."/>
        </authorList>
    </citation>
    <scope>NUCLEOTIDE SEQUENCE [LARGE SCALE GENOMIC DNA]</scope>
    <source>
        <strain evidence="1 2">ATCC 31532</strain>
    </source>
</reference>
<proteinExistence type="predicted"/>
<dbReference type="GeneID" id="89687527"/>
<organism evidence="1 2">
    <name type="scientific">Chromobacterium subtsugae</name>
    <dbReference type="NCBI Taxonomy" id="251747"/>
    <lineage>
        <taxon>Bacteria</taxon>
        <taxon>Pseudomonadati</taxon>
        <taxon>Pseudomonadota</taxon>
        <taxon>Betaproteobacteria</taxon>
        <taxon>Neisseriales</taxon>
        <taxon>Chromobacteriaceae</taxon>
        <taxon>Chromobacterium</taxon>
    </lineage>
</organism>
<dbReference type="Proteomes" id="UP000711178">
    <property type="component" value="Unassembled WGS sequence"/>
</dbReference>
<evidence type="ECO:0008006" key="3">
    <source>
        <dbReference type="Google" id="ProtNLM"/>
    </source>
</evidence>
<sequence length="270" mass="29492">MHPDLILNATCSIPLRWVDEIFRRLSGRFGAQFTEKFRSGVLVDHGGNLISLGGDMSSAVDAGIEAAKQVWAEELDFAGITPDQIKRGLQERYQYPPSCDEFIRGCQGGGGVGRDPETLFYRAQAEMGNRRARKAQNWPNRPLFWAAAAMGQELLKHDYRNQAGRWRAMLDANAGNEQAIPDVSDENALPAPTAELSRQDAEKRLQKLGGTVKSMSSGNASGIAWARRIAVEVAEGRSSTNGYGRKLAAEAFIGLHLEVPDSLSGYLSKA</sequence>
<dbReference type="RefSeq" id="WP_059184214.1">
    <property type="nucleotide sequence ID" value="NZ_CP142381.1"/>
</dbReference>
<accession>A0ABS7FCN0</accession>
<evidence type="ECO:0000313" key="1">
    <source>
        <dbReference type="EMBL" id="MBW8287858.1"/>
    </source>
</evidence>
<evidence type="ECO:0000313" key="2">
    <source>
        <dbReference type="Proteomes" id="UP000711178"/>
    </source>
</evidence>
<name>A0ABS7FCN0_9NEIS</name>